<dbReference type="GO" id="GO:0046872">
    <property type="term" value="F:metal ion binding"/>
    <property type="evidence" value="ECO:0007669"/>
    <property type="project" value="UniProtKB-KW"/>
</dbReference>
<reference evidence="9" key="1">
    <citation type="submission" date="2021-02" db="EMBL/GenBank/DDBJ databases">
        <title>First Annotated Genome of the Yellow-green Alga Tribonema minus.</title>
        <authorList>
            <person name="Mahan K.M."/>
        </authorList>
    </citation>
    <scope>NUCLEOTIDE SEQUENCE</scope>
    <source>
        <strain evidence="9">UTEX B ZZ1240</strain>
    </source>
</reference>
<keyword evidence="3 7" id="KW-0479">Metal-binding</keyword>
<protein>
    <recommendedName>
        <fullName evidence="11">Leishmanolysin</fullName>
    </recommendedName>
</protein>
<keyword evidence="2" id="KW-0645">Protease</keyword>
<dbReference type="EMBL" id="JAFCMP010000517">
    <property type="protein sequence ID" value="KAG5178127.1"/>
    <property type="molecule type" value="Genomic_DNA"/>
</dbReference>
<keyword evidence="6 7" id="KW-0482">Metalloprotease</keyword>
<sequence length="409" mass="41634">MSPAPVATGIPVAAAAAPLPTPQVPLQPTAATVAPTDAAAAAAATAAAAAAAVATAAPSQPLQSTAAPLPPGAATLPPLVAPVPASSSGGDAALAASAGGSGSSDSSSAGSGGSGDSERFNIVLVNVGEPNPKYDQFMEGAKLRWEAVIVGDVPDLPGFPTADLFGGYLQYEGDGVPDMTDVDDIIIAYQFAPIDGFGDSSGDMLGTTMITKYRDASQGSFPISAQMTFDTANVDADIDAGAFDVVVLHEMAHALGFGDWATGKFTSPCGTSCLDYASNAGADGCIASTKYAELGYMDPLLVEFGGAPGDGSYCCHWDEGQLGDELMTPGINYSGYNPLTMLTIASFEDLGYVVSSQSLCGAAVSYDAADPMDAISPLGVGWRHTRANRHLRQRREASARLKARRRLHC</sequence>
<feature type="compositionally biased region" description="Low complexity" evidence="8">
    <location>
        <begin position="90"/>
        <end position="109"/>
    </location>
</feature>
<evidence type="ECO:0000256" key="1">
    <source>
        <dbReference type="ARBA" id="ARBA00005860"/>
    </source>
</evidence>
<evidence type="ECO:0000313" key="10">
    <source>
        <dbReference type="Proteomes" id="UP000664859"/>
    </source>
</evidence>
<name>A0A835YMK8_9STRA</name>
<dbReference type="AlphaFoldDB" id="A0A835YMK8"/>
<dbReference type="Proteomes" id="UP000664859">
    <property type="component" value="Unassembled WGS sequence"/>
</dbReference>
<dbReference type="OrthoDB" id="527990at2759"/>
<feature type="region of interest" description="Disordered" evidence="8">
    <location>
        <begin position="90"/>
        <end position="115"/>
    </location>
</feature>
<evidence type="ECO:0008006" key="11">
    <source>
        <dbReference type="Google" id="ProtNLM"/>
    </source>
</evidence>
<organism evidence="9 10">
    <name type="scientific">Tribonema minus</name>
    <dbReference type="NCBI Taxonomy" id="303371"/>
    <lineage>
        <taxon>Eukaryota</taxon>
        <taxon>Sar</taxon>
        <taxon>Stramenopiles</taxon>
        <taxon>Ochrophyta</taxon>
        <taxon>PX clade</taxon>
        <taxon>Xanthophyceae</taxon>
        <taxon>Tribonematales</taxon>
        <taxon>Tribonemataceae</taxon>
        <taxon>Tribonema</taxon>
    </lineage>
</organism>
<evidence type="ECO:0000256" key="2">
    <source>
        <dbReference type="ARBA" id="ARBA00022670"/>
    </source>
</evidence>
<dbReference type="Gene3D" id="3.90.132.10">
    <property type="entry name" value="Leishmanolysin , domain 2"/>
    <property type="match status" value="1"/>
</dbReference>
<feature type="binding site" evidence="7">
    <location>
        <position position="316"/>
    </location>
    <ligand>
        <name>Zn(2+)</name>
        <dbReference type="ChEBI" id="CHEBI:29105"/>
        <note>catalytic</note>
    </ligand>
</feature>
<evidence type="ECO:0000313" key="9">
    <source>
        <dbReference type="EMBL" id="KAG5178127.1"/>
    </source>
</evidence>
<comment type="similarity">
    <text evidence="1">Belongs to the peptidase M8 family.</text>
</comment>
<comment type="cofactor">
    <cofactor evidence="7">
        <name>Zn(2+)</name>
        <dbReference type="ChEBI" id="CHEBI:29105"/>
    </cofactor>
    <text evidence="7">Binds 1 zinc ion per subunit.</text>
</comment>
<dbReference type="SUPFAM" id="SSF55486">
    <property type="entry name" value="Metalloproteases ('zincins'), catalytic domain"/>
    <property type="match status" value="1"/>
</dbReference>
<proteinExistence type="inferred from homology"/>
<dbReference type="GO" id="GO:0006508">
    <property type="term" value="P:proteolysis"/>
    <property type="evidence" value="ECO:0007669"/>
    <property type="project" value="UniProtKB-KW"/>
</dbReference>
<evidence type="ECO:0000256" key="3">
    <source>
        <dbReference type="ARBA" id="ARBA00022723"/>
    </source>
</evidence>
<keyword evidence="4" id="KW-0378">Hydrolase</keyword>
<keyword evidence="10" id="KW-1185">Reference proteome</keyword>
<evidence type="ECO:0000256" key="5">
    <source>
        <dbReference type="ARBA" id="ARBA00022833"/>
    </source>
</evidence>
<dbReference type="GO" id="GO:0004222">
    <property type="term" value="F:metalloendopeptidase activity"/>
    <property type="evidence" value="ECO:0007669"/>
    <property type="project" value="InterPro"/>
</dbReference>
<keyword evidence="5 7" id="KW-0862">Zinc</keyword>
<comment type="caution">
    <text evidence="9">The sequence shown here is derived from an EMBL/GenBank/DDBJ whole genome shotgun (WGS) entry which is preliminary data.</text>
</comment>
<evidence type="ECO:0000256" key="8">
    <source>
        <dbReference type="SAM" id="MobiDB-lite"/>
    </source>
</evidence>
<evidence type="ECO:0000256" key="4">
    <source>
        <dbReference type="ARBA" id="ARBA00022801"/>
    </source>
</evidence>
<gene>
    <name evidence="9" type="ORF">JKP88DRAFT_330361</name>
</gene>
<dbReference type="InterPro" id="IPR001577">
    <property type="entry name" value="Peptidase_M8"/>
</dbReference>
<accession>A0A835YMK8</accession>
<dbReference type="GO" id="GO:0007155">
    <property type="term" value="P:cell adhesion"/>
    <property type="evidence" value="ECO:0007669"/>
    <property type="project" value="InterPro"/>
</dbReference>
<evidence type="ECO:0000256" key="6">
    <source>
        <dbReference type="ARBA" id="ARBA00023049"/>
    </source>
</evidence>
<evidence type="ECO:0000256" key="7">
    <source>
        <dbReference type="PIRSR" id="PIRSR601577-2"/>
    </source>
</evidence>
<dbReference type="Pfam" id="PF01457">
    <property type="entry name" value="Peptidase_M8"/>
    <property type="match status" value="1"/>
</dbReference>
<dbReference type="GO" id="GO:0016020">
    <property type="term" value="C:membrane"/>
    <property type="evidence" value="ECO:0007669"/>
    <property type="project" value="InterPro"/>
</dbReference>